<sequence length="65" mass="7124">MSDQAKKFLPSDSPAFENFNEMVKAESGEMMGGAVKDITSKSELDNLRQSGAPIALHFWASWCDA</sequence>
<dbReference type="AlphaFoldDB" id="A0A816NZZ2"/>
<organism evidence="1">
    <name type="scientific">Brassica napus</name>
    <name type="common">Rape</name>
    <dbReference type="NCBI Taxonomy" id="3708"/>
    <lineage>
        <taxon>Eukaryota</taxon>
        <taxon>Viridiplantae</taxon>
        <taxon>Streptophyta</taxon>
        <taxon>Embryophyta</taxon>
        <taxon>Tracheophyta</taxon>
        <taxon>Spermatophyta</taxon>
        <taxon>Magnoliopsida</taxon>
        <taxon>eudicotyledons</taxon>
        <taxon>Gunneridae</taxon>
        <taxon>Pentapetalae</taxon>
        <taxon>rosids</taxon>
        <taxon>malvids</taxon>
        <taxon>Brassicales</taxon>
        <taxon>Brassicaceae</taxon>
        <taxon>Brassiceae</taxon>
        <taxon>Brassica</taxon>
    </lineage>
</organism>
<protein>
    <submittedName>
        <fullName evidence="1">(rape) hypothetical protein</fullName>
    </submittedName>
</protein>
<evidence type="ECO:0000313" key="1">
    <source>
        <dbReference type="EMBL" id="CAF2042474.1"/>
    </source>
</evidence>
<gene>
    <name evidence="1" type="ORF">DARMORV10_A09P25950.1</name>
</gene>
<dbReference type="InterPro" id="IPR036249">
    <property type="entry name" value="Thioredoxin-like_sf"/>
</dbReference>
<name>A0A816NZZ2_BRANA</name>
<dbReference type="EMBL" id="HG994363">
    <property type="protein sequence ID" value="CAF2042474.1"/>
    <property type="molecule type" value="Genomic_DNA"/>
</dbReference>
<proteinExistence type="predicted"/>
<dbReference type="Proteomes" id="UP001295469">
    <property type="component" value="Chromosome A09"/>
</dbReference>
<accession>A0A816NZZ2</accession>
<dbReference type="SUPFAM" id="SSF52833">
    <property type="entry name" value="Thioredoxin-like"/>
    <property type="match status" value="1"/>
</dbReference>
<reference evidence="1" key="1">
    <citation type="submission" date="2021-01" db="EMBL/GenBank/DDBJ databases">
        <authorList>
            <consortium name="Genoscope - CEA"/>
            <person name="William W."/>
        </authorList>
    </citation>
    <scope>NUCLEOTIDE SEQUENCE</scope>
</reference>
<dbReference type="Gene3D" id="3.40.30.10">
    <property type="entry name" value="Glutaredoxin"/>
    <property type="match status" value="1"/>
</dbReference>